<dbReference type="Gene3D" id="3.40.710.10">
    <property type="entry name" value="DD-peptidase/beta-lactamase superfamily"/>
    <property type="match status" value="1"/>
</dbReference>
<evidence type="ECO:0000259" key="11">
    <source>
        <dbReference type="Pfam" id="PF00768"/>
    </source>
</evidence>
<feature type="compositionally biased region" description="Basic residues" evidence="10">
    <location>
        <begin position="88"/>
        <end position="106"/>
    </location>
</feature>
<dbReference type="EMBL" id="BLVO01000016">
    <property type="protein sequence ID" value="GFM35296.1"/>
    <property type="molecule type" value="Genomic_DNA"/>
</dbReference>
<dbReference type="SUPFAM" id="SSF56601">
    <property type="entry name" value="beta-lactamase/transpeptidase-like"/>
    <property type="match status" value="1"/>
</dbReference>
<feature type="region of interest" description="Disordered" evidence="10">
    <location>
        <begin position="40"/>
        <end position="110"/>
    </location>
</feature>
<dbReference type="Proteomes" id="UP000503840">
    <property type="component" value="Unassembled WGS sequence"/>
</dbReference>
<accession>A0A7J0BNN6</accession>
<sequence>MANPSHHAVAGKVLAIVLALAFLLGGFATPLLPTDHAEAASTASARKTADSGTASSKLTEKKAAKKKTTKKSAKKKKRSKKTDTAVRKTSKTQKSAKKSGTAKRTAKAAAVATGTAVTAGAMGAALPIAAEDDARFCIINSAAAPRNPATLESLHSAEEGPTGSPDSPDSPDTPLTTDESDAHAAVDALAALVTGQMPDLGTDQGTDQESDQESVQPSVQAPDRRNSKSGSSSGKHADTQTAAYTPRPALQERMDKDLAPPKLPRDIKPPKRPHLNVKAAYLINMSTGQVYYEQNADKQIPPASITKLLTLYIVREALEKGKLSPRKTIPVSPRAARTSGSRMRLRKGEEVTIDELIKGISVVSANDACVAVAEYMGKGDASRFVREMNARAKKMGMTKTVFKNPNGLPAKGQYSTARDIAKLSIHYLKAFPESLSIHSMTSYTYNGSTHRNANSLLGRYEGADGLKTGFVCASGFNISATAKRDGTRLLAVVLGAQTPIIRQVETTKLLDYGFKLVEIQKKTGKRLASIQP</sequence>
<keyword evidence="13" id="KW-1185">Reference proteome</keyword>
<gene>
    <name evidence="12" type="ORF">DSM101010T_36610</name>
</gene>
<feature type="compositionally biased region" description="Basic residues" evidence="10">
    <location>
        <begin position="63"/>
        <end position="80"/>
    </location>
</feature>
<comment type="similarity">
    <text evidence="1 9">Belongs to the peptidase S11 family.</text>
</comment>
<dbReference type="PANTHER" id="PTHR21581:SF6">
    <property type="entry name" value="TRAFFICKING PROTEIN PARTICLE COMPLEX SUBUNIT 12"/>
    <property type="match status" value="1"/>
</dbReference>
<keyword evidence="2" id="KW-0732">Signal</keyword>
<reference evidence="12 13" key="1">
    <citation type="submission" date="2020-05" db="EMBL/GenBank/DDBJ databases">
        <title>Draft genome sequence of Desulfovibrio sp. strain HN2T.</title>
        <authorList>
            <person name="Ueno A."/>
            <person name="Tamazawa S."/>
            <person name="Tamamura S."/>
            <person name="Murakami T."/>
            <person name="Kiyama T."/>
            <person name="Inomata H."/>
            <person name="Amano Y."/>
            <person name="Miyakawa K."/>
            <person name="Tamaki H."/>
            <person name="Naganuma T."/>
            <person name="Kaneko K."/>
        </authorList>
    </citation>
    <scope>NUCLEOTIDE SEQUENCE [LARGE SCALE GENOMIC DNA]</scope>
    <source>
        <strain evidence="12 13">HN2</strain>
    </source>
</reference>
<keyword evidence="4" id="KW-0133">Cell shape</keyword>
<keyword evidence="6" id="KW-0961">Cell wall biogenesis/degradation</keyword>
<evidence type="ECO:0000256" key="9">
    <source>
        <dbReference type="RuleBase" id="RU004016"/>
    </source>
</evidence>
<dbReference type="Pfam" id="PF00768">
    <property type="entry name" value="Peptidase_S11"/>
    <property type="match status" value="1"/>
</dbReference>
<dbReference type="GO" id="GO:0006508">
    <property type="term" value="P:proteolysis"/>
    <property type="evidence" value="ECO:0007669"/>
    <property type="project" value="InterPro"/>
</dbReference>
<feature type="region of interest" description="Disordered" evidence="10">
    <location>
        <begin position="152"/>
        <end position="180"/>
    </location>
</feature>
<feature type="compositionally biased region" description="Low complexity" evidence="10">
    <location>
        <begin position="159"/>
        <end position="180"/>
    </location>
</feature>
<evidence type="ECO:0000256" key="1">
    <source>
        <dbReference type="ARBA" id="ARBA00007164"/>
    </source>
</evidence>
<evidence type="ECO:0000256" key="2">
    <source>
        <dbReference type="ARBA" id="ARBA00022729"/>
    </source>
</evidence>
<proteinExistence type="inferred from homology"/>
<feature type="region of interest" description="Disordered" evidence="10">
    <location>
        <begin position="197"/>
        <end position="272"/>
    </location>
</feature>
<evidence type="ECO:0000256" key="8">
    <source>
        <dbReference type="PIRSR" id="PIRSR618044-2"/>
    </source>
</evidence>
<feature type="domain" description="Peptidase S11 D-alanyl-D-alanine carboxypeptidase A N-terminal" evidence="11">
    <location>
        <begin position="271"/>
        <end position="498"/>
    </location>
</feature>
<dbReference type="AlphaFoldDB" id="A0A7J0BNN6"/>
<name>A0A7J0BNN6_9BACT</name>
<evidence type="ECO:0000313" key="12">
    <source>
        <dbReference type="EMBL" id="GFM35296.1"/>
    </source>
</evidence>
<dbReference type="InterPro" id="IPR018044">
    <property type="entry name" value="Peptidase_S11"/>
</dbReference>
<evidence type="ECO:0000256" key="3">
    <source>
        <dbReference type="ARBA" id="ARBA00022801"/>
    </source>
</evidence>
<evidence type="ECO:0000256" key="10">
    <source>
        <dbReference type="SAM" id="MobiDB-lite"/>
    </source>
</evidence>
<dbReference type="GO" id="GO:0008360">
    <property type="term" value="P:regulation of cell shape"/>
    <property type="evidence" value="ECO:0007669"/>
    <property type="project" value="UniProtKB-KW"/>
</dbReference>
<keyword evidence="3" id="KW-0378">Hydrolase</keyword>
<feature type="active site" evidence="7">
    <location>
        <position position="364"/>
    </location>
</feature>
<organism evidence="12 13">
    <name type="scientific">Desulfovibrio subterraneus</name>
    <dbReference type="NCBI Taxonomy" id="2718620"/>
    <lineage>
        <taxon>Bacteria</taxon>
        <taxon>Pseudomonadati</taxon>
        <taxon>Thermodesulfobacteriota</taxon>
        <taxon>Desulfovibrionia</taxon>
        <taxon>Desulfovibrionales</taxon>
        <taxon>Desulfovibrionaceae</taxon>
        <taxon>Desulfovibrio</taxon>
    </lineage>
</organism>
<evidence type="ECO:0000256" key="7">
    <source>
        <dbReference type="PIRSR" id="PIRSR618044-1"/>
    </source>
</evidence>
<feature type="binding site" evidence="8">
    <location>
        <position position="467"/>
    </location>
    <ligand>
        <name>substrate</name>
    </ligand>
</feature>
<feature type="active site" description="Proton acceptor" evidence="7">
    <location>
        <position position="307"/>
    </location>
</feature>
<dbReference type="InterPro" id="IPR001967">
    <property type="entry name" value="Peptidase_S11_N"/>
</dbReference>
<protein>
    <recommendedName>
        <fullName evidence="11">Peptidase S11 D-alanyl-D-alanine carboxypeptidase A N-terminal domain-containing protein</fullName>
    </recommendedName>
</protein>
<dbReference type="InterPro" id="IPR012338">
    <property type="entry name" value="Beta-lactam/transpept-like"/>
</dbReference>
<keyword evidence="5" id="KW-0573">Peptidoglycan synthesis</keyword>
<evidence type="ECO:0000256" key="4">
    <source>
        <dbReference type="ARBA" id="ARBA00022960"/>
    </source>
</evidence>
<dbReference type="PANTHER" id="PTHR21581">
    <property type="entry name" value="D-ALANYL-D-ALANINE CARBOXYPEPTIDASE"/>
    <property type="match status" value="1"/>
</dbReference>
<evidence type="ECO:0000256" key="6">
    <source>
        <dbReference type="ARBA" id="ARBA00023316"/>
    </source>
</evidence>
<dbReference type="GO" id="GO:0071555">
    <property type="term" value="P:cell wall organization"/>
    <property type="evidence" value="ECO:0007669"/>
    <property type="project" value="UniProtKB-KW"/>
</dbReference>
<dbReference type="PRINTS" id="PR00725">
    <property type="entry name" value="DADACBPTASE1"/>
</dbReference>
<dbReference type="GO" id="GO:0009002">
    <property type="term" value="F:serine-type D-Ala-D-Ala carboxypeptidase activity"/>
    <property type="evidence" value="ECO:0007669"/>
    <property type="project" value="InterPro"/>
</dbReference>
<evidence type="ECO:0000256" key="5">
    <source>
        <dbReference type="ARBA" id="ARBA00022984"/>
    </source>
</evidence>
<evidence type="ECO:0000313" key="13">
    <source>
        <dbReference type="Proteomes" id="UP000503840"/>
    </source>
</evidence>
<dbReference type="GO" id="GO:0009252">
    <property type="term" value="P:peptidoglycan biosynthetic process"/>
    <property type="evidence" value="ECO:0007669"/>
    <property type="project" value="UniProtKB-KW"/>
</dbReference>
<feature type="compositionally biased region" description="Basic and acidic residues" evidence="10">
    <location>
        <begin position="250"/>
        <end position="269"/>
    </location>
</feature>
<feature type="active site" description="Acyl-ester intermediate" evidence="7">
    <location>
        <position position="304"/>
    </location>
</feature>
<comment type="caution">
    <text evidence="12">The sequence shown here is derived from an EMBL/GenBank/DDBJ whole genome shotgun (WGS) entry which is preliminary data.</text>
</comment>